<organism evidence="7">
    <name type="scientific">Anticarsia gemmatalis multiple nucleopolyhedrovirus</name>
    <dbReference type="NCBI Taxonomy" id="268591"/>
    <lineage>
        <taxon>Viruses</taxon>
        <taxon>Viruses incertae sedis</taxon>
        <taxon>Naldaviricetes</taxon>
        <taxon>Lefavirales</taxon>
        <taxon>Baculoviridae</taxon>
        <taxon>Alphabaculovirus</taxon>
        <taxon>Alphabaculovirus angemmatalis</taxon>
    </lineage>
</organism>
<dbReference type="InterPro" id="IPR036508">
    <property type="entry name" value="Chitin-bd_dom_sf"/>
</dbReference>
<reference evidence="2" key="4">
    <citation type="submission" date="2015-05" db="EMBL/GenBank/DDBJ databases">
        <title>The genome evolution of wild-type isolates of Anticarsia gemmatalis multiple nucleopolyhedrovirus.</title>
        <authorList>
            <person name="Brito A.F."/>
            <person name="Braconi C.T."/>
            <person name="Weidmann M."/>
            <person name="Dilcher M."/>
            <person name="Alves J.M.P."/>
            <person name="Gruber A."/>
            <person name="Zanotto P.M.A."/>
        </authorList>
    </citation>
    <scope>NUCLEOTIDE SEQUENCE</scope>
    <source>
        <strain evidence="2">AgMNPV-2D</strain>
    </source>
</reference>
<dbReference type="PROSITE" id="PS50940">
    <property type="entry name" value="CHIT_BIND_II"/>
    <property type="match status" value="1"/>
</dbReference>
<evidence type="ECO:0000313" key="7">
    <source>
        <dbReference type="EMBL" id="ALR70487.1"/>
    </source>
</evidence>
<protein>
    <recommendedName>
        <fullName evidence="1">Chitin-binding type-2 domain-containing protein</fullName>
    </recommendedName>
</protein>
<evidence type="ECO:0000313" key="10">
    <source>
        <dbReference type="EMBL" id="ALR70959.1"/>
    </source>
</evidence>
<sequence length="97" mass="11051">MNWLIVIIFIILLIMIIYTLRAKQEHEEEQKNNVLQRCADIGGFGNVHSDYCDKFYMCVSGLAIPLYCSSGFAYDYTTGQCANANTVDCQGRPFLRL</sequence>
<dbReference type="EMBL" id="KR815465">
    <property type="protein sequence ID" value="ALR71432.1"/>
    <property type="molecule type" value="Genomic_DNA"/>
</dbReference>
<evidence type="ECO:0000313" key="2">
    <source>
        <dbReference type="EMBL" id="ABI13891.1"/>
    </source>
</evidence>
<dbReference type="EMBL" id="KR815462">
    <property type="protein sequence ID" value="ALR70959.1"/>
    <property type="molecule type" value="Genomic_DNA"/>
</dbReference>
<evidence type="ECO:0000259" key="1">
    <source>
        <dbReference type="PROSITE" id="PS50940"/>
    </source>
</evidence>
<evidence type="ECO:0000313" key="16">
    <source>
        <dbReference type="EMBL" id="ALR72058.1"/>
    </source>
</evidence>
<dbReference type="InterPro" id="IPR002557">
    <property type="entry name" value="Chitin-bd_dom"/>
</dbReference>
<dbReference type="EMBL" id="KR815468">
    <property type="protein sequence ID" value="ALR71900.1"/>
    <property type="molecule type" value="Genomic_DNA"/>
</dbReference>
<dbReference type="GO" id="GO:0008061">
    <property type="term" value="F:chitin binding"/>
    <property type="evidence" value="ECO:0007669"/>
    <property type="project" value="InterPro"/>
</dbReference>
<keyword evidence="19" id="KW-1185">Reference proteome</keyword>
<dbReference type="EMBL" id="KR815469">
    <property type="protein sequence ID" value="ALR72058.1"/>
    <property type="molecule type" value="Genomic_DNA"/>
</dbReference>
<evidence type="ECO:0000313" key="8">
    <source>
        <dbReference type="EMBL" id="ALR70644.1"/>
    </source>
</evidence>
<evidence type="ECO:0000313" key="12">
    <source>
        <dbReference type="EMBL" id="ALR71274.1"/>
    </source>
</evidence>
<reference evidence="18" key="5">
    <citation type="submission" date="2018-01" db="EMBL/GenBank/DDBJ databases">
        <title>Biological and molecular characterization of two Anticarsia gemmatalis Multiple Nucleopolyhedrovirus clones exhibiting contrasting virulence variants.</title>
        <authorList>
            <person name="Ferreira B.C."/>
            <person name="Silva A.M.R."/>
            <person name="Melo F.L."/>
            <person name="Sanches M.M."/>
            <person name="Moscardi F."/>
            <person name="Ribeiro B.M."/>
            <person name="Sousa M.L."/>
        </authorList>
    </citation>
    <scope>NUCLEOTIDE SEQUENCE</scope>
    <source>
        <strain evidence="18">Ag-16</strain>
    </source>
</reference>
<dbReference type="EMBL" id="KR815455">
    <property type="protein sequence ID" value="ALR69859.1"/>
    <property type="molecule type" value="Genomic_DNA"/>
</dbReference>
<dbReference type="EMBL" id="KR815467">
    <property type="protein sequence ID" value="ALR71744.1"/>
    <property type="molecule type" value="Genomic_DNA"/>
</dbReference>
<dbReference type="EMBL" id="DQ813662">
    <property type="protein sequence ID" value="ABI13891.1"/>
    <property type="molecule type" value="Genomic_DNA"/>
</dbReference>
<evidence type="ECO:0000313" key="3">
    <source>
        <dbReference type="EMBL" id="ALR69859.1"/>
    </source>
</evidence>
<dbReference type="GO" id="GO:0005576">
    <property type="term" value="C:extracellular region"/>
    <property type="evidence" value="ECO:0007669"/>
    <property type="project" value="InterPro"/>
</dbReference>
<dbReference type="EMBL" id="KR815456">
    <property type="protein sequence ID" value="ALR70017.1"/>
    <property type="molecule type" value="Genomic_DNA"/>
</dbReference>
<dbReference type="Gene3D" id="2.170.140.10">
    <property type="entry name" value="Chitin binding domain"/>
    <property type="match status" value="1"/>
</dbReference>
<evidence type="ECO:0000313" key="6">
    <source>
        <dbReference type="EMBL" id="ALR70331.1"/>
    </source>
</evidence>
<dbReference type="EMBL" id="KR815458">
    <property type="protein sequence ID" value="ALR70331.1"/>
    <property type="molecule type" value="Genomic_DNA"/>
</dbReference>
<proteinExistence type="predicted"/>
<reference evidence="7" key="3">
    <citation type="journal article" date="2015" name="Genome Biol. Evol.">
        <title>The Pangenome of the Anticarsia gemmatalis Multiple Nucleopolyhedrovirus (AgMNPV).</title>
        <authorList>
            <person name="Brito A.F."/>
            <person name="Braconi C.T."/>
            <person name="Weidmann M."/>
            <person name="Dilcher M."/>
            <person name="Alves J.M."/>
            <person name="Gruber A."/>
            <person name="Zanotto P.M."/>
        </authorList>
    </citation>
    <scope>NUCLEOTIDE SEQUENCE</scope>
    <source>
        <strain evidence="3">AgMNPV-26</strain>
        <strain evidence="4">AgMNPV-27</strain>
        <strain evidence="5">AgMNPV-28</strain>
        <strain evidence="6">AgMNPV-29</strain>
        <strain evidence="7">AgMNPV-30</strain>
        <strain evidence="8">AgMNPV-31</strain>
        <strain evidence="9">AgMNPV-32</strain>
        <strain evidence="10">AgMNPV-33</strain>
        <strain evidence="11">AgMNPV-34</strain>
        <strain evidence="12">AgMNPV-35</strain>
        <strain evidence="13">AgMNPV-36</strain>
        <strain evidence="14">AgMNPV-38</strain>
        <strain evidence="15">AgMNPV-39</strain>
        <strain evidence="16">AgMNPV-40</strain>
        <strain evidence="17">AgMNPV-43</strain>
    </source>
</reference>
<dbReference type="EMBL" id="KR815464">
    <property type="protein sequence ID" value="ALR71274.1"/>
    <property type="molecule type" value="Genomic_DNA"/>
</dbReference>
<dbReference type="EMBL" id="KR815457">
    <property type="protein sequence ID" value="ALR70174.1"/>
    <property type="molecule type" value="Genomic_DNA"/>
</dbReference>
<evidence type="ECO:0000313" key="19">
    <source>
        <dbReference type="Proteomes" id="UP000201348"/>
    </source>
</evidence>
<evidence type="ECO:0000313" key="14">
    <source>
        <dbReference type="EMBL" id="ALR71744.1"/>
    </source>
</evidence>
<dbReference type="EMBL" id="KR815471">
    <property type="protein sequence ID" value="ALR72373.1"/>
    <property type="molecule type" value="Genomic_DNA"/>
</dbReference>
<evidence type="ECO:0000313" key="4">
    <source>
        <dbReference type="EMBL" id="ALR70017.1"/>
    </source>
</evidence>
<evidence type="ECO:0000313" key="17">
    <source>
        <dbReference type="EMBL" id="ALR72373.1"/>
    </source>
</evidence>
<gene>
    <name evidence="7" type="ORF">AGNV_052</name>
</gene>
<dbReference type="SUPFAM" id="SSF57625">
    <property type="entry name" value="Invertebrate chitin-binding proteins"/>
    <property type="match status" value="1"/>
</dbReference>
<dbReference type="Pfam" id="PF01607">
    <property type="entry name" value="CBM_14"/>
    <property type="match status" value="1"/>
</dbReference>
<dbReference type="EMBL" id="KR815459">
    <property type="protein sequence ID" value="ALR70487.1"/>
    <property type="molecule type" value="Genomic_DNA"/>
</dbReference>
<accession>Q06KG0</accession>
<dbReference type="Proteomes" id="UP000201348">
    <property type="component" value="Segment"/>
</dbReference>
<dbReference type="SMART" id="SM00494">
    <property type="entry name" value="ChtBD2"/>
    <property type="match status" value="1"/>
</dbReference>
<evidence type="ECO:0000313" key="5">
    <source>
        <dbReference type="EMBL" id="ALR70174.1"/>
    </source>
</evidence>
<evidence type="ECO:0000313" key="9">
    <source>
        <dbReference type="EMBL" id="ALR70801.1"/>
    </source>
</evidence>
<accession>A0A0S3IWY6</accession>
<reference evidence="2" key="2">
    <citation type="submission" date="2006-06" db="EMBL/GenBank/DDBJ databases">
        <authorList>
            <person name="Oliveira J.V.C."/>
            <person name="Wolff J.L.C."/>
            <person name="Garcia-Maruniak A."/>
            <person name="Ribeiro B.M."/>
            <person name="Castro M.E.B."/>
            <person name="Souza M.L."/>
            <person name="Moscardi F."/>
            <person name="Maruniak J.E."/>
            <person name="Zanotto P.M.A."/>
        </authorList>
    </citation>
    <scope>NUCLEOTIDE SEQUENCE</scope>
    <source>
        <strain evidence="2">AgMNPV-2D</strain>
    </source>
</reference>
<evidence type="ECO:0000313" key="13">
    <source>
        <dbReference type="EMBL" id="ALR71432.1"/>
    </source>
</evidence>
<name>A0A0S3IWY6_9ABAC</name>
<dbReference type="EMBL" id="MG746626">
    <property type="protein sequence ID" value="AXE72232.1"/>
    <property type="molecule type" value="Genomic_DNA"/>
</dbReference>
<dbReference type="EMBL" id="KR815461">
    <property type="protein sequence ID" value="ALR70801.1"/>
    <property type="molecule type" value="Genomic_DNA"/>
</dbReference>
<evidence type="ECO:0000313" key="15">
    <source>
        <dbReference type="EMBL" id="ALR71900.1"/>
    </source>
</evidence>
<dbReference type="EMBL" id="KR815460">
    <property type="protein sequence ID" value="ALR70644.1"/>
    <property type="molecule type" value="Genomic_DNA"/>
</dbReference>
<feature type="domain" description="Chitin-binding type-2" evidence="1">
    <location>
        <begin position="35"/>
        <end position="91"/>
    </location>
</feature>
<reference evidence="2 19" key="1">
    <citation type="journal article" date="2006" name="J. Gen. Virol.">
        <title>Genome of the most widely used viral biopesticide: Anticarsia gemmatalis multiple nucleopolyhedrovirus.</title>
        <authorList>
            <person name="Oliveira J.V."/>
            <person name="Wolff J.L."/>
            <person name="Garcia-Maruniak A."/>
            <person name="Ribeiro B.M."/>
            <person name="de Castro M.E."/>
            <person name="de Souza M.L."/>
            <person name="Moscardi F."/>
            <person name="Maruniak J.E."/>
            <person name="Zanotto P.M."/>
        </authorList>
    </citation>
    <scope>NUCLEOTIDE SEQUENCE [LARGE SCALE GENOMIC DNA]</scope>
    <source>
        <strain evidence="2">AgMNPV-2D</strain>
    </source>
</reference>
<dbReference type="EMBL" id="KR815463">
    <property type="protein sequence ID" value="ALR71116.1"/>
    <property type="molecule type" value="Genomic_DNA"/>
</dbReference>
<evidence type="ECO:0000313" key="11">
    <source>
        <dbReference type="EMBL" id="ALR71116.1"/>
    </source>
</evidence>
<evidence type="ECO:0000313" key="18">
    <source>
        <dbReference type="EMBL" id="AXE72232.1"/>
    </source>
</evidence>